<dbReference type="Proteomes" id="UP001162162">
    <property type="component" value="Unassembled WGS sequence"/>
</dbReference>
<evidence type="ECO:0000313" key="3">
    <source>
        <dbReference type="Proteomes" id="UP001162162"/>
    </source>
</evidence>
<dbReference type="AlphaFoldDB" id="A0AAV8YS01"/>
<protein>
    <submittedName>
        <fullName evidence="2">Uncharacterized protein</fullName>
    </submittedName>
</protein>
<dbReference type="EMBL" id="JAPWTK010000048">
    <property type="protein sequence ID" value="KAJ8954417.1"/>
    <property type="molecule type" value="Genomic_DNA"/>
</dbReference>
<keyword evidence="1" id="KW-1133">Transmembrane helix</keyword>
<evidence type="ECO:0000256" key="1">
    <source>
        <dbReference type="SAM" id="Phobius"/>
    </source>
</evidence>
<sequence length="72" mass="8116">MWWWVIDGLRRSDMKLSQARYLVLRLTVPQNVQITNRSTDRLVSPTAVLLAGLGVGVSSFSVKQMLSAKQLK</sequence>
<keyword evidence="1" id="KW-0472">Membrane</keyword>
<keyword evidence="3" id="KW-1185">Reference proteome</keyword>
<reference evidence="2" key="1">
    <citation type="journal article" date="2023" name="Insect Mol. Biol.">
        <title>Genome sequencing provides insights into the evolution of gene families encoding plant cell wall-degrading enzymes in longhorned beetles.</title>
        <authorList>
            <person name="Shin N.R."/>
            <person name="Okamura Y."/>
            <person name="Kirsch R."/>
            <person name="Pauchet Y."/>
        </authorList>
    </citation>
    <scope>NUCLEOTIDE SEQUENCE</scope>
    <source>
        <strain evidence="2">AMC_N1</strain>
    </source>
</reference>
<keyword evidence="1" id="KW-0812">Transmembrane</keyword>
<name>A0AAV8YS01_9CUCU</name>
<proteinExistence type="predicted"/>
<accession>A0AAV8YS01</accession>
<gene>
    <name evidence="2" type="ORF">NQ318_011091</name>
</gene>
<feature type="transmembrane region" description="Helical" evidence="1">
    <location>
        <begin position="42"/>
        <end position="62"/>
    </location>
</feature>
<comment type="caution">
    <text evidence="2">The sequence shown here is derived from an EMBL/GenBank/DDBJ whole genome shotgun (WGS) entry which is preliminary data.</text>
</comment>
<evidence type="ECO:0000313" key="2">
    <source>
        <dbReference type="EMBL" id="KAJ8954417.1"/>
    </source>
</evidence>
<organism evidence="2 3">
    <name type="scientific">Aromia moschata</name>
    <dbReference type="NCBI Taxonomy" id="1265417"/>
    <lineage>
        <taxon>Eukaryota</taxon>
        <taxon>Metazoa</taxon>
        <taxon>Ecdysozoa</taxon>
        <taxon>Arthropoda</taxon>
        <taxon>Hexapoda</taxon>
        <taxon>Insecta</taxon>
        <taxon>Pterygota</taxon>
        <taxon>Neoptera</taxon>
        <taxon>Endopterygota</taxon>
        <taxon>Coleoptera</taxon>
        <taxon>Polyphaga</taxon>
        <taxon>Cucujiformia</taxon>
        <taxon>Chrysomeloidea</taxon>
        <taxon>Cerambycidae</taxon>
        <taxon>Cerambycinae</taxon>
        <taxon>Callichromatini</taxon>
        <taxon>Aromia</taxon>
    </lineage>
</organism>